<evidence type="ECO:0000256" key="4">
    <source>
        <dbReference type="ARBA" id="ARBA00022692"/>
    </source>
</evidence>
<dbReference type="STRING" id="1330330.IX53_00865"/>
<evidence type="ECO:0000256" key="9">
    <source>
        <dbReference type="SAM" id="Phobius"/>
    </source>
</evidence>
<organism evidence="10 11">
    <name type="scientific">Kosmotoga pacifica</name>
    <dbReference type="NCBI Taxonomy" id="1330330"/>
    <lineage>
        <taxon>Bacteria</taxon>
        <taxon>Thermotogati</taxon>
        <taxon>Thermotogota</taxon>
        <taxon>Thermotogae</taxon>
        <taxon>Kosmotogales</taxon>
        <taxon>Kosmotogaceae</taxon>
        <taxon>Kosmotoga</taxon>
    </lineage>
</organism>
<dbReference type="EMBL" id="CP011232">
    <property type="protein sequence ID" value="AKI96611.1"/>
    <property type="molecule type" value="Genomic_DNA"/>
</dbReference>
<dbReference type="PATRIC" id="fig|1330330.3.peg.166"/>
<dbReference type="PANTHER" id="PTHR11795">
    <property type="entry name" value="BRANCHED-CHAIN AMINO ACID TRANSPORT SYSTEM PERMEASE PROTEIN LIVH"/>
    <property type="match status" value="1"/>
</dbReference>
<dbReference type="AlphaFoldDB" id="A0A0G2Z962"/>
<dbReference type="InterPro" id="IPR001851">
    <property type="entry name" value="ABC_transp_permease"/>
</dbReference>
<proteinExistence type="inferred from homology"/>
<gene>
    <name evidence="10" type="ORF">IX53_00865</name>
</gene>
<dbReference type="PANTHER" id="PTHR11795:SF445">
    <property type="entry name" value="AMINO ACID ABC TRANSPORTER PERMEASE PROTEIN"/>
    <property type="match status" value="1"/>
</dbReference>
<evidence type="ECO:0000313" key="11">
    <source>
        <dbReference type="Proteomes" id="UP000035159"/>
    </source>
</evidence>
<sequence length="295" mass="32155">MVTFLQQVVLGLREGSLFSLVALGLVLIYKTSGVVNFAYGNMGMFAAYIAYTVFAIAELPLWLAVLTAIAFGFLLGIVTERGLLRPIRHLSHSAMLILTLGLLMILEGLALEIWKQDYKPFPSLVRGRPFFIKFSQGRIILTRQDVLIFVIAAAIMLALFLYFKFTRAGLSIRATAQNENAARLMGIKVGTVFAFSWGLGTALSALAAVMAAPRTQINPNMMIDLQIQGLTAAVLGGFESLPGTVVGGLLLGVIEQFVARYLSEELKMAFALMIILVLLLIKPEGLLGRKSVERV</sequence>
<feature type="transmembrane region" description="Helical" evidence="9">
    <location>
        <begin position="230"/>
        <end position="254"/>
    </location>
</feature>
<dbReference type="GO" id="GO:0022857">
    <property type="term" value="F:transmembrane transporter activity"/>
    <property type="evidence" value="ECO:0007669"/>
    <property type="project" value="InterPro"/>
</dbReference>
<evidence type="ECO:0000256" key="6">
    <source>
        <dbReference type="ARBA" id="ARBA00022989"/>
    </source>
</evidence>
<dbReference type="OrthoDB" id="9807115at2"/>
<name>A0A0G2Z962_9BACT</name>
<protein>
    <submittedName>
        <fullName evidence="10">ABC transporter permease</fullName>
    </submittedName>
</protein>
<evidence type="ECO:0000256" key="2">
    <source>
        <dbReference type="ARBA" id="ARBA00022448"/>
    </source>
</evidence>
<dbReference type="CDD" id="cd06582">
    <property type="entry name" value="TM_PBP1_LivH_like"/>
    <property type="match status" value="1"/>
</dbReference>
<keyword evidence="5" id="KW-0029">Amino-acid transport</keyword>
<feature type="transmembrane region" description="Helical" evidence="9">
    <location>
        <begin position="90"/>
        <end position="111"/>
    </location>
</feature>
<keyword evidence="11" id="KW-1185">Reference proteome</keyword>
<keyword evidence="2" id="KW-0813">Transport</keyword>
<evidence type="ECO:0000256" key="1">
    <source>
        <dbReference type="ARBA" id="ARBA00004651"/>
    </source>
</evidence>
<reference evidence="10 11" key="1">
    <citation type="submission" date="2015-04" db="EMBL/GenBank/DDBJ databases">
        <title>Complete Genome Sequence of Kosmotoga pacifica SLHLJ1.</title>
        <authorList>
            <person name="Jiang L.J."/>
            <person name="Shao Z.Z."/>
            <person name="Jebbar M."/>
        </authorList>
    </citation>
    <scope>NUCLEOTIDE SEQUENCE [LARGE SCALE GENOMIC DNA]</scope>
    <source>
        <strain evidence="10 11">SLHLJ1</strain>
    </source>
</reference>
<accession>A0A0G2Z962</accession>
<feature type="transmembrane region" description="Helical" evidence="9">
    <location>
        <begin position="185"/>
        <end position="209"/>
    </location>
</feature>
<keyword evidence="3" id="KW-1003">Cell membrane</keyword>
<dbReference type="KEGG" id="kpf:IX53_00865"/>
<evidence type="ECO:0000256" key="7">
    <source>
        <dbReference type="ARBA" id="ARBA00023136"/>
    </source>
</evidence>
<evidence type="ECO:0000313" key="10">
    <source>
        <dbReference type="EMBL" id="AKI96611.1"/>
    </source>
</evidence>
<evidence type="ECO:0000256" key="3">
    <source>
        <dbReference type="ARBA" id="ARBA00022475"/>
    </source>
</evidence>
<keyword evidence="6 9" id="KW-1133">Transmembrane helix</keyword>
<comment type="similarity">
    <text evidence="8">Belongs to the binding-protein-dependent transport system permease family. LivHM subfamily.</text>
</comment>
<dbReference type="GO" id="GO:0005886">
    <property type="term" value="C:plasma membrane"/>
    <property type="evidence" value="ECO:0007669"/>
    <property type="project" value="UniProtKB-SubCell"/>
</dbReference>
<keyword evidence="4 9" id="KW-0812">Transmembrane</keyword>
<feature type="transmembrane region" description="Helical" evidence="9">
    <location>
        <begin position="146"/>
        <end position="165"/>
    </location>
</feature>
<dbReference type="InterPro" id="IPR052157">
    <property type="entry name" value="BCAA_transport_permease"/>
</dbReference>
<keyword evidence="7 9" id="KW-0472">Membrane</keyword>
<dbReference type="RefSeq" id="WP_047753746.1">
    <property type="nucleotide sequence ID" value="NZ_CASWEU010000011.1"/>
</dbReference>
<evidence type="ECO:0000256" key="5">
    <source>
        <dbReference type="ARBA" id="ARBA00022970"/>
    </source>
</evidence>
<dbReference type="GO" id="GO:0006865">
    <property type="term" value="P:amino acid transport"/>
    <property type="evidence" value="ECO:0007669"/>
    <property type="project" value="UniProtKB-KW"/>
</dbReference>
<feature type="transmembrane region" description="Helical" evidence="9">
    <location>
        <begin position="266"/>
        <end position="281"/>
    </location>
</feature>
<comment type="subcellular location">
    <subcellularLocation>
        <location evidence="1">Cell membrane</location>
        <topology evidence="1">Multi-pass membrane protein</topology>
    </subcellularLocation>
</comment>
<dbReference type="Pfam" id="PF02653">
    <property type="entry name" value="BPD_transp_2"/>
    <property type="match status" value="1"/>
</dbReference>
<dbReference type="Proteomes" id="UP000035159">
    <property type="component" value="Chromosome"/>
</dbReference>
<feature type="transmembrane region" description="Helical" evidence="9">
    <location>
        <begin position="51"/>
        <end position="78"/>
    </location>
</feature>
<evidence type="ECO:0000256" key="8">
    <source>
        <dbReference type="ARBA" id="ARBA00037998"/>
    </source>
</evidence>